<reference evidence="5 6" key="1">
    <citation type="submission" date="2023-07" db="EMBL/GenBank/DDBJ databases">
        <title>Genomic Encyclopedia of Type Strains, Phase IV (KMG-IV): sequencing the most valuable type-strain genomes for metagenomic binning, comparative biology and taxonomic classification.</title>
        <authorList>
            <person name="Goeker M."/>
        </authorList>
    </citation>
    <scope>NUCLEOTIDE SEQUENCE [LARGE SCALE GENOMIC DNA]</scope>
    <source>
        <strain evidence="5 6">DSM 19619</strain>
    </source>
</reference>
<dbReference type="Proteomes" id="UP001242480">
    <property type="component" value="Unassembled WGS sequence"/>
</dbReference>
<dbReference type="RefSeq" id="WP_307283811.1">
    <property type="nucleotide sequence ID" value="NZ_JAUSVX010000022.1"/>
</dbReference>
<keyword evidence="2" id="KW-0560">Oxidoreductase</keyword>
<evidence type="ECO:0000256" key="1">
    <source>
        <dbReference type="ARBA" id="ARBA00008898"/>
    </source>
</evidence>
<dbReference type="Gene3D" id="2.30.110.10">
    <property type="entry name" value="Electron Transport, Fmn-binding Protein, Chain A"/>
    <property type="match status" value="1"/>
</dbReference>
<gene>
    <name evidence="5" type="ORF">QO011_007381</name>
</gene>
<dbReference type="InterPro" id="IPR036388">
    <property type="entry name" value="WH-like_DNA-bd_sf"/>
</dbReference>
<organism evidence="5 6">
    <name type="scientific">Labrys wisconsinensis</name>
    <dbReference type="NCBI Taxonomy" id="425677"/>
    <lineage>
        <taxon>Bacteria</taxon>
        <taxon>Pseudomonadati</taxon>
        <taxon>Pseudomonadota</taxon>
        <taxon>Alphaproteobacteria</taxon>
        <taxon>Hyphomicrobiales</taxon>
        <taxon>Xanthobacteraceae</taxon>
        <taxon>Labrys</taxon>
    </lineage>
</organism>
<dbReference type="SUPFAM" id="SSF50475">
    <property type="entry name" value="FMN-binding split barrel"/>
    <property type="match status" value="1"/>
</dbReference>
<comment type="similarity">
    <text evidence="1">Belongs to the non-flavoprotein flavin reductase family.</text>
</comment>
<dbReference type="Gene3D" id="1.10.10.10">
    <property type="entry name" value="Winged helix-like DNA-binding domain superfamily/Winged helix DNA-binding domain"/>
    <property type="match status" value="1"/>
</dbReference>
<name>A0ABU0JJ74_9HYPH</name>
<dbReference type="SUPFAM" id="SSF46785">
    <property type="entry name" value="Winged helix' DNA-binding domain"/>
    <property type="match status" value="1"/>
</dbReference>
<dbReference type="InterPro" id="IPR036390">
    <property type="entry name" value="WH_DNA-bd_sf"/>
</dbReference>
<evidence type="ECO:0000256" key="3">
    <source>
        <dbReference type="SAM" id="MobiDB-lite"/>
    </source>
</evidence>
<dbReference type="InterPro" id="IPR002563">
    <property type="entry name" value="Flavin_Rdtase-like_dom"/>
</dbReference>
<proteinExistence type="inferred from homology"/>
<evidence type="ECO:0000313" key="6">
    <source>
        <dbReference type="Proteomes" id="UP001242480"/>
    </source>
</evidence>
<feature type="region of interest" description="Disordered" evidence="3">
    <location>
        <begin position="1"/>
        <end position="23"/>
    </location>
</feature>
<evidence type="ECO:0000313" key="5">
    <source>
        <dbReference type="EMBL" id="MDQ0474341.1"/>
    </source>
</evidence>
<dbReference type="Pfam" id="PF01613">
    <property type="entry name" value="Flavin_Reduct"/>
    <property type="match status" value="1"/>
</dbReference>
<feature type="region of interest" description="Disordered" evidence="3">
    <location>
        <begin position="177"/>
        <end position="196"/>
    </location>
</feature>
<keyword evidence="6" id="KW-1185">Reference proteome</keyword>
<feature type="compositionally biased region" description="Low complexity" evidence="3">
    <location>
        <begin position="1"/>
        <end position="15"/>
    </location>
</feature>
<dbReference type="EMBL" id="JAUSVX010000022">
    <property type="protein sequence ID" value="MDQ0474341.1"/>
    <property type="molecule type" value="Genomic_DNA"/>
</dbReference>
<feature type="domain" description="Flavin reductase like" evidence="4">
    <location>
        <begin position="36"/>
        <end position="178"/>
    </location>
</feature>
<sequence>MHPSAAIDASSSQADMRLPLEEGDPAADGRMFRRCLGQYGTGIAIITTAVEDRRAAVTVNSFASVSLEPPLVLWSIAHASRSHSLFRTSGRFAVNILSSRQMEVSRHFSSKVEDKFADAAWSSGPFGSPLIAGCLAHFECETHAQVEGGDHTILIGLVKRARRFDGEPLLFSQGHYSVADSHPDASPTPETSGTKLDTTAEGTIVSQIFEAHNLLSTTFDEHRRAEGVHLSVARVLACLYDRPGLRTDQLAAATLLGQRDTEDAISELLARGLLVSFESGFSLTDAGRHLREAVRSRWVAFQHAQIAGIPEADLRSTIRTLSKLIDKNRIAD</sequence>
<dbReference type="SMART" id="SM00903">
    <property type="entry name" value="Flavin_Reduct"/>
    <property type="match status" value="1"/>
</dbReference>
<protein>
    <submittedName>
        <fullName evidence="5">Flavin reductase (DIM6/NTAB) family NADH-FMN oxidoreductase RutF/DNA-binding MarR family transcriptional regulator</fullName>
    </submittedName>
</protein>
<evidence type="ECO:0000259" key="4">
    <source>
        <dbReference type="SMART" id="SM00903"/>
    </source>
</evidence>
<evidence type="ECO:0000256" key="2">
    <source>
        <dbReference type="ARBA" id="ARBA00023002"/>
    </source>
</evidence>
<dbReference type="PANTHER" id="PTHR30466:SF11">
    <property type="entry name" value="FLAVIN-DEPENDENT MONOOXYGENASE, REDUCTASE SUBUNIT HSAB"/>
    <property type="match status" value="1"/>
</dbReference>
<comment type="caution">
    <text evidence="5">The sequence shown here is derived from an EMBL/GenBank/DDBJ whole genome shotgun (WGS) entry which is preliminary data.</text>
</comment>
<dbReference type="PANTHER" id="PTHR30466">
    <property type="entry name" value="FLAVIN REDUCTASE"/>
    <property type="match status" value="1"/>
</dbReference>
<dbReference type="InterPro" id="IPR012349">
    <property type="entry name" value="Split_barrel_FMN-bd"/>
</dbReference>
<dbReference type="InterPro" id="IPR050268">
    <property type="entry name" value="NADH-dep_flavin_reductase"/>
</dbReference>
<accession>A0ABU0JJ74</accession>